<dbReference type="PANTHER" id="PTHR23110:SF109">
    <property type="entry name" value="FI07618P-RELATED"/>
    <property type="match status" value="1"/>
</dbReference>
<gene>
    <name evidence="7" type="ORF">ABMA28_002055</name>
</gene>
<dbReference type="GO" id="GO:0008270">
    <property type="term" value="F:zinc ion binding"/>
    <property type="evidence" value="ECO:0007669"/>
    <property type="project" value="UniProtKB-KW"/>
</dbReference>
<keyword evidence="3" id="KW-0863">Zinc-finger</keyword>
<dbReference type="InterPro" id="IPR011333">
    <property type="entry name" value="SKP1/BTB/POZ_sf"/>
</dbReference>
<dbReference type="PROSITE" id="PS50097">
    <property type="entry name" value="BTB"/>
    <property type="match status" value="1"/>
</dbReference>
<evidence type="ECO:0000313" key="8">
    <source>
        <dbReference type="Proteomes" id="UP001549921"/>
    </source>
</evidence>
<evidence type="ECO:0000256" key="3">
    <source>
        <dbReference type="ARBA" id="ARBA00022771"/>
    </source>
</evidence>
<evidence type="ECO:0000256" key="5">
    <source>
        <dbReference type="ARBA" id="ARBA00023242"/>
    </source>
</evidence>
<evidence type="ECO:0000259" key="6">
    <source>
        <dbReference type="PROSITE" id="PS50097"/>
    </source>
</evidence>
<evidence type="ECO:0000313" key="7">
    <source>
        <dbReference type="EMBL" id="KAL0831197.1"/>
    </source>
</evidence>
<dbReference type="InterPro" id="IPR000210">
    <property type="entry name" value="BTB/POZ_dom"/>
</dbReference>
<accession>A0ABD0T291</accession>
<evidence type="ECO:0000256" key="2">
    <source>
        <dbReference type="ARBA" id="ARBA00022723"/>
    </source>
</evidence>
<dbReference type="SUPFAM" id="SSF54695">
    <property type="entry name" value="POZ domain"/>
    <property type="match status" value="1"/>
</dbReference>
<sequence length="334" mass="37648">MTSPQFSLTCDNFKTNIFNGLSSLQQREEFVDMTLAADGHFVKVHQIIVSLASPYLRELILSAPCPHPVVFLNKISHRILCSILEYIYTGEVMVSRDSLPELIAAGKELRIKGLQDMDVLQDSVNENRIEQTNKSTLLGKFHQNKSLIAHKGDSSNPNHNNLGAIEVSLDEDMYDPLFKDDEDHVINDDDVDDDTSGLLTLQHSATKPNQDAISLTLARSQNTSATTSDLNPKTVQYTLSNQGSLQMILNRFVYFLRYCHKNSDPPVRLWRCVDYIRNRCPASVTTKDDVVIQRVSAHKHGFHDKKIMKKIKDGTIFTAIKDAEDKGGEKKTKM</sequence>
<keyword evidence="2" id="KW-0479">Metal-binding</keyword>
<evidence type="ECO:0000256" key="4">
    <source>
        <dbReference type="ARBA" id="ARBA00022833"/>
    </source>
</evidence>
<reference evidence="7 8" key="1">
    <citation type="submission" date="2024-06" db="EMBL/GenBank/DDBJ databases">
        <title>A chromosome-level genome assembly of beet webworm, Loxostege sticticalis.</title>
        <authorList>
            <person name="Zhang Y."/>
        </authorList>
    </citation>
    <scope>NUCLEOTIDE SEQUENCE [LARGE SCALE GENOMIC DNA]</scope>
    <source>
        <strain evidence="7">AQ028</strain>
        <tissue evidence="7">Male pupae</tissue>
    </source>
</reference>
<dbReference type="Pfam" id="PF04500">
    <property type="entry name" value="FLYWCH"/>
    <property type="match status" value="1"/>
</dbReference>
<protein>
    <recommendedName>
        <fullName evidence="6">BTB domain-containing protein</fullName>
    </recommendedName>
</protein>
<dbReference type="InterPro" id="IPR007588">
    <property type="entry name" value="Znf_FLYWCH"/>
</dbReference>
<evidence type="ECO:0000256" key="1">
    <source>
        <dbReference type="ARBA" id="ARBA00004123"/>
    </source>
</evidence>
<dbReference type="Gene3D" id="3.30.710.10">
    <property type="entry name" value="Potassium Channel Kv1.1, Chain A"/>
    <property type="match status" value="1"/>
</dbReference>
<dbReference type="PANTHER" id="PTHR23110">
    <property type="entry name" value="BTB DOMAIN TRANSCRIPTION FACTOR"/>
    <property type="match status" value="1"/>
</dbReference>
<comment type="caution">
    <text evidence="7">The sequence shown here is derived from an EMBL/GenBank/DDBJ whole genome shotgun (WGS) entry which is preliminary data.</text>
</comment>
<keyword evidence="4" id="KW-0862">Zinc</keyword>
<dbReference type="EMBL" id="JBEDNZ010000012">
    <property type="protein sequence ID" value="KAL0831197.1"/>
    <property type="molecule type" value="Genomic_DNA"/>
</dbReference>
<dbReference type="GO" id="GO:0005634">
    <property type="term" value="C:nucleus"/>
    <property type="evidence" value="ECO:0007669"/>
    <property type="project" value="UniProtKB-SubCell"/>
</dbReference>
<feature type="domain" description="BTB" evidence="6">
    <location>
        <begin position="31"/>
        <end position="96"/>
    </location>
</feature>
<dbReference type="AlphaFoldDB" id="A0ABD0T291"/>
<dbReference type="Gene3D" id="2.20.25.240">
    <property type="match status" value="1"/>
</dbReference>
<dbReference type="Pfam" id="PF00651">
    <property type="entry name" value="BTB"/>
    <property type="match status" value="1"/>
</dbReference>
<dbReference type="SMART" id="SM00225">
    <property type="entry name" value="BTB"/>
    <property type="match status" value="1"/>
</dbReference>
<organism evidence="7 8">
    <name type="scientific">Loxostege sticticalis</name>
    <name type="common">Beet webworm moth</name>
    <dbReference type="NCBI Taxonomy" id="481309"/>
    <lineage>
        <taxon>Eukaryota</taxon>
        <taxon>Metazoa</taxon>
        <taxon>Ecdysozoa</taxon>
        <taxon>Arthropoda</taxon>
        <taxon>Hexapoda</taxon>
        <taxon>Insecta</taxon>
        <taxon>Pterygota</taxon>
        <taxon>Neoptera</taxon>
        <taxon>Endopterygota</taxon>
        <taxon>Lepidoptera</taxon>
        <taxon>Glossata</taxon>
        <taxon>Ditrysia</taxon>
        <taxon>Pyraloidea</taxon>
        <taxon>Crambidae</taxon>
        <taxon>Pyraustinae</taxon>
        <taxon>Loxostege</taxon>
    </lineage>
</organism>
<comment type="subcellular location">
    <subcellularLocation>
        <location evidence="1">Nucleus</location>
    </subcellularLocation>
</comment>
<name>A0ABD0T291_LOXSC</name>
<keyword evidence="5" id="KW-0539">Nucleus</keyword>
<dbReference type="Proteomes" id="UP001549921">
    <property type="component" value="Unassembled WGS sequence"/>
</dbReference>
<proteinExistence type="predicted"/>
<dbReference type="CDD" id="cd18315">
    <property type="entry name" value="BTB_POZ_BAB-like"/>
    <property type="match status" value="1"/>
</dbReference>
<dbReference type="InterPro" id="IPR051095">
    <property type="entry name" value="Dros_DevTransReg"/>
</dbReference>